<accession>A0A0C3K021</accession>
<proteinExistence type="predicted"/>
<keyword evidence="2" id="KW-1185">Reference proteome</keyword>
<dbReference type="EMBL" id="KN831979">
    <property type="protein sequence ID" value="KIO02962.1"/>
    <property type="molecule type" value="Genomic_DNA"/>
</dbReference>
<evidence type="ECO:0000313" key="1">
    <source>
        <dbReference type="EMBL" id="KIO02962.1"/>
    </source>
</evidence>
<dbReference type="HOGENOM" id="CLU_164208_0_0_1"/>
<gene>
    <name evidence="1" type="ORF">M404DRAFT_1001861</name>
</gene>
<dbReference type="AlphaFoldDB" id="A0A0C3K021"/>
<protein>
    <submittedName>
        <fullName evidence="1">Uncharacterized protein</fullName>
    </submittedName>
</protein>
<organism evidence="1 2">
    <name type="scientific">Pisolithus tinctorius Marx 270</name>
    <dbReference type="NCBI Taxonomy" id="870435"/>
    <lineage>
        <taxon>Eukaryota</taxon>
        <taxon>Fungi</taxon>
        <taxon>Dikarya</taxon>
        <taxon>Basidiomycota</taxon>
        <taxon>Agaricomycotina</taxon>
        <taxon>Agaricomycetes</taxon>
        <taxon>Agaricomycetidae</taxon>
        <taxon>Boletales</taxon>
        <taxon>Sclerodermatineae</taxon>
        <taxon>Pisolithaceae</taxon>
        <taxon>Pisolithus</taxon>
    </lineage>
</organism>
<name>A0A0C3K021_PISTI</name>
<reference evidence="2" key="2">
    <citation type="submission" date="2015-01" db="EMBL/GenBank/DDBJ databases">
        <title>Evolutionary Origins and Diversification of the Mycorrhizal Mutualists.</title>
        <authorList>
            <consortium name="DOE Joint Genome Institute"/>
            <consortium name="Mycorrhizal Genomics Consortium"/>
            <person name="Kohler A."/>
            <person name="Kuo A."/>
            <person name="Nagy L.G."/>
            <person name="Floudas D."/>
            <person name="Copeland A."/>
            <person name="Barry K.W."/>
            <person name="Cichocki N."/>
            <person name="Veneault-Fourrey C."/>
            <person name="LaButti K."/>
            <person name="Lindquist E.A."/>
            <person name="Lipzen A."/>
            <person name="Lundell T."/>
            <person name="Morin E."/>
            <person name="Murat C."/>
            <person name="Riley R."/>
            <person name="Ohm R."/>
            <person name="Sun H."/>
            <person name="Tunlid A."/>
            <person name="Henrissat B."/>
            <person name="Grigoriev I.V."/>
            <person name="Hibbett D.S."/>
            <person name="Martin F."/>
        </authorList>
    </citation>
    <scope>NUCLEOTIDE SEQUENCE [LARGE SCALE GENOMIC DNA]</scope>
    <source>
        <strain evidence="2">Marx 270</strain>
    </source>
</reference>
<dbReference type="Proteomes" id="UP000054217">
    <property type="component" value="Unassembled WGS sequence"/>
</dbReference>
<evidence type="ECO:0000313" key="2">
    <source>
        <dbReference type="Proteomes" id="UP000054217"/>
    </source>
</evidence>
<sequence length="100" mass="11678">MCLDRSRWEGPCAKAGSVWALVNVYEMMWIGMEKEEAGDHNDRNLDMDTNNEWYGMGKYCHAQQGKRRRHRRYTTHVAEGDLALINPEDEATNMQDADRE</sequence>
<reference evidence="1 2" key="1">
    <citation type="submission" date="2014-04" db="EMBL/GenBank/DDBJ databases">
        <authorList>
            <consortium name="DOE Joint Genome Institute"/>
            <person name="Kuo A."/>
            <person name="Kohler A."/>
            <person name="Costa M.D."/>
            <person name="Nagy L.G."/>
            <person name="Floudas D."/>
            <person name="Copeland A."/>
            <person name="Barry K.W."/>
            <person name="Cichocki N."/>
            <person name="Veneault-Fourrey C."/>
            <person name="LaButti K."/>
            <person name="Lindquist E.A."/>
            <person name="Lipzen A."/>
            <person name="Lundell T."/>
            <person name="Morin E."/>
            <person name="Murat C."/>
            <person name="Sun H."/>
            <person name="Tunlid A."/>
            <person name="Henrissat B."/>
            <person name="Grigoriev I.V."/>
            <person name="Hibbett D.S."/>
            <person name="Martin F."/>
            <person name="Nordberg H.P."/>
            <person name="Cantor M.N."/>
            <person name="Hua S.X."/>
        </authorList>
    </citation>
    <scope>NUCLEOTIDE SEQUENCE [LARGE SCALE GENOMIC DNA]</scope>
    <source>
        <strain evidence="1 2">Marx 270</strain>
    </source>
</reference>
<dbReference type="InParanoid" id="A0A0C3K021"/>